<evidence type="ECO:0000313" key="4">
    <source>
        <dbReference type="Proteomes" id="UP000616839"/>
    </source>
</evidence>
<evidence type="ECO:0000259" key="2">
    <source>
        <dbReference type="Pfam" id="PF21922"/>
    </source>
</evidence>
<dbReference type="EMBL" id="JACYXZ010000001">
    <property type="protein sequence ID" value="MBD8868009.1"/>
    <property type="molecule type" value="Genomic_DNA"/>
</dbReference>
<dbReference type="InterPro" id="IPR036138">
    <property type="entry name" value="PBP_dimer_sf"/>
</dbReference>
<sequence>MNKPIRTMAIFCMLLFLGLMANATYLQYIQADELSESQYNRRVIVESFSRERGAILVGRDPVAESRPSDDEYKFQRTYPQPLRYAHVTGWFSYFSQAGVERTQNDVLSGEDDRLFVTRLLDMVSNSSPQGGSVELTLSQAAQVAAYDGLAALGENVQGAVVALEPSTGKVLAMVSSPSFDPNRLASHDLGAVQDVDQELNTREDEPKLNRAISTTLPPGSTFKLVTAAAAIETGNYDADALVPGGPTYQLPQSTVKIGNGGRSCGTDRIPMIQALEQSCNTTFLALAEELGNEKMTEQAEKFGFNATSLEDLAGQAPSKYPEGANEPNTALTGIGQFDVTATPLQMAMVVSAIANDGDLMRPYLVDEVRSPDLDTLDKTEPERIREAMSSSTAFELKKMLVSVVANGTGTPAAIPGVDVGGKTGTAESGSDQRTNYAWFVSLAPADDPQVAVAVMIQNAGVPNDDIAGGRLAGPIAKSVMEAVIDQ</sequence>
<reference evidence="3" key="1">
    <citation type="submission" date="2020-09" db="EMBL/GenBank/DDBJ databases">
        <title>Nocardioides sp. strain MJB4 16S ribosomal RNA gene Genome sequencing and assembly.</title>
        <authorList>
            <person name="Kim I."/>
        </authorList>
    </citation>
    <scope>NUCLEOTIDE SEQUENCE</scope>
    <source>
        <strain evidence="3">MJB4</strain>
    </source>
</reference>
<dbReference type="Gene3D" id="3.40.710.10">
    <property type="entry name" value="DD-peptidase/beta-lactamase superfamily"/>
    <property type="match status" value="1"/>
</dbReference>
<dbReference type="GO" id="GO:0071972">
    <property type="term" value="F:peptidoglycan L,D-transpeptidase activity"/>
    <property type="evidence" value="ECO:0007669"/>
    <property type="project" value="TreeGrafter"/>
</dbReference>
<dbReference type="Pfam" id="PF21922">
    <property type="entry name" value="PBP_dimer_2"/>
    <property type="match status" value="1"/>
</dbReference>
<dbReference type="InterPro" id="IPR012338">
    <property type="entry name" value="Beta-lactam/transpept-like"/>
</dbReference>
<dbReference type="SUPFAM" id="SSF56601">
    <property type="entry name" value="beta-lactamase/transpeptidase-like"/>
    <property type="match status" value="1"/>
</dbReference>
<dbReference type="PANTHER" id="PTHR30627">
    <property type="entry name" value="PEPTIDOGLYCAN D,D-TRANSPEPTIDASE"/>
    <property type="match status" value="1"/>
</dbReference>
<dbReference type="Gene3D" id="3.90.1310.10">
    <property type="entry name" value="Penicillin-binding protein 2a (Domain 2)"/>
    <property type="match status" value="1"/>
</dbReference>
<comment type="caution">
    <text evidence="3">The sequence shown here is derived from an EMBL/GenBank/DDBJ whole genome shotgun (WGS) entry which is preliminary data.</text>
</comment>
<dbReference type="InterPro" id="IPR054120">
    <property type="entry name" value="PBPA_dimer"/>
</dbReference>
<dbReference type="InterPro" id="IPR001460">
    <property type="entry name" value="PCN-bd_Tpept"/>
</dbReference>
<dbReference type="GO" id="GO:0071555">
    <property type="term" value="P:cell wall organization"/>
    <property type="evidence" value="ECO:0007669"/>
    <property type="project" value="TreeGrafter"/>
</dbReference>
<gene>
    <name evidence="3" type="ORF">IE331_00075</name>
</gene>
<dbReference type="InterPro" id="IPR050515">
    <property type="entry name" value="Beta-lactam/transpept"/>
</dbReference>
<feature type="domain" description="Penicillin-binding protein transpeptidase" evidence="1">
    <location>
        <begin position="158"/>
        <end position="481"/>
    </location>
</feature>
<accession>A0A927K1G1</accession>
<keyword evidence="4" id="KW-1185">Reference proteome</keyword>
<evidence type="ECO:0000259" key="1">
    <source>
        <dbReference type="Pfam" id="PF00905"/>
    </source>
</evidence>
<dbReference type="GO" id="GO:0005886">
    <property type="term" value="C:plasma membrane"/>
    <property type="evidence" value="ECO:0007669"/>
    <property type="project" value="TreeGrafter"/>
</dbReference>
<dbReference type="Proteomes" id="UP000616839">
    <property type="component" value="Unassembled WGS sequence"/>
</dbReference>
<dbReference type="PANTHER" id="PTHR30627:SF24">
    <property type="entry name" value="PENICILLIN-BINDING PROTEIN 4B"/>
    <property type="match status" value="1"/>
</dbReference>
<dbReference type="GO" id="GO:0008658">
    <property type="term" value="F:penicillin binding"/>
    <property type="evidence" value="ECO:0007669"/>
    <property type="project" value="InterPro"/>
</dbReference>
<proteinExistence type="predicted"/>
<evidence type="ECO:0000313" key="3">
    <source>
        <dbReference type="EMBL" id="MBD8868009.1"/>
    </source>
</evidence>
<dbReference type="RefSeq" id="WP_192139306.1">
    <property type="nucleotide sequence ID" value="NZ_JACYXZ010000001.1"/>
</dbReference>
<organism evidence="3 4">
    <name type="scientific">Nocardioides donggukensis</name>
    <dbReference type="NCBI Taxonomy" id="2774019"/>
    <lineage>
        <taxon>Bacteria</taxon>
        <taxon>Bacillati</taxon>
        <taxon>Actinomycetota</taxon>
        <taxon>Actinomycetes</taxon>
        <taxon>Propionibacteriales</taxon>
        <taxon>Nocardioidaceae</taxon>
        <taxon>Nocardioides</taxon>
    </lineage>
</organism>
<dbReference type="AlphaFoldDB" id="A0A927K1G1"/>
<dbReference type="Pfam" id="PF00905">
    <property type="entry name" value="Transpeptidase"/>
    <property type="match status" value="1"/>
</dbReference>
<protein>
    <submittedName>
        <fullName evidence="3">Penicillin-binding protein 2</fullName>
    </submittedName>
</protein>
<name>A0A927K1G1_9ACTN</name>
<dbReference type="SUPFAM" id="SSF56519">
    <property type="entry name" value="Penicillin binding protein dimerisation domain"/>
    <property type="match status" value="1"/>
</dbReference>
<feature type="domain" description="Penicillin binding protein A dimerisation" evidence="2">
    <location>
        <begin position="52"/>
        <end position="133"/>
    </location>
</feature>